<dbReference type="InterPro" id="IPR001810">
    <property type="entry name" value="F-box_dom"/>
</dbReference>
<protein>
    <recommendedName>
        <fullName evidence="1">F-box domain-containing protein</fullName>
    </recommendedName>
</protein>
<dbReference type="Gene3D" id="3.80.10.10">
    <property type="entry name" value="Ribonuclease Inhibitor"/>
    <property type="match status" value="1"/>
</dbReference>
<dbReference type="OrthoDB" id="10568795at2759"/>
<sequence>MLLTLPLELLDTVLENVDDPGDLAALCAVCKDLKQIISPGKDLGPLECRHLSVPHNNERCFLLLADKPKLARDVWRLCIPEYYGPYHGRFCRKWTWSVDSQFNNCTLLIIRDAVRRMSNLQFLACEVDFASAPIWNPLFESICTGCPTLKEVCLLFGPRKNVSNSLPAATNLRGRAHQPGAVGITRTAFESFIDSMASGLTRCGASLRHLALTWNTYDLDPLFKIRLPSLVSLSLVFEPTDSFDGSSYSSNMITFLDRHSTLEYLLLDEVTHFGLGLDSLPLLKEAILGFHDFDEWMLSPLSSGCYRPLRRIDLEYFYNRGDLAGVIFPDFSNVTTLRGVCLSKYVKVDWVALSVLARATPNLSELYWGGKPPHEGRTEAEQLTKLLNLFPKLLSLQRYFRTSTCSNEKQTAKTLCEAGLLNSTLRCVDDWVRGEGNVWRKDNRAAQEWKWKFWETRPKLFEYGTPMSSLFDSDDL</sequence>
<dbReference type="EMBL" id="KV417310">
    <property type="protein sequence ID" value="KZO92440.1"/>
    <property type="molecule type" value="Genomic_DNA"/>
</dbReference>
<evidence type="ECO:0000259" key="1">
    <source>
        <dbReference type="PROSITE" id="PS50181"/>
    </source>
</evidence>
<name>A0A167IA18_CALVF</name>
<proteinExistence type="predicted"/>
<dbReference type="Proteomes" id="UP000076738">
    <property type="component" value="Unassembled WGS sequence"/>
</dbReference>
<dbReference type="InterPro" id="IPR032675">
    <property type="entry name" value="LRR_dom_sf"/>
</dbReference>
<reference evidence="2 3" key="1">
    <citation type="journal article" date="2016" name="Mol. Biol. Evol.">
        <title>Comparative Genomics of Early-Diverging Mushroom-Forming Fungi Provides Insights into the Origins of Lignocellulose Decay Capabilities.</title>
        <authorList>
            <person name="Nagy L.G."/>
            <person name="Riley R."/>
            <person name="Tritt A."/>
            <person name="Adam C."/>
            <person name="Daum C."/>
            <person name="Floudas D."/>
            <person name="Sun H."/>
            <person name="Yadav J.S."/>
            <person name="Pangilinan J."/>
            <person name="Larsson K.H."/>
            <person name="Matsuura K."/>
            <person name="Barry K."/>
            <person name="Labutti K."/>
            <person name="Kuo R."/>
            <person name="Ohm R.A."/>
            <person name="Bhattacharya S.S."/>
            <person name="Shirouzu T."/>
            <person name="Yoshinaga Y."/>
            <person name="Martin F.M."/>
            <person name="Grigoriev I.V."/>
            <person name="Hibbett D.S."/>
        </authorList>
    </citation>
    <scope>NUCLEOTIDE SEQUENCE [LARGE SCALE GENOMIC DNA]</scope>
    <source>
        <strain evidence="2 3">TUFC12733</strain>
    </source>
</reference>
<keyword evidence="3" id="KW-1185">Reference proteome</keyword>
<accession>A0A167IA18</accession>
<organism evidence="2 3">
    <name type="scientific">Calocera viscosa (strain TUFC12733)</name>
    <dbReference type="NCBI Taxonomy" id="1330018"/>
    <lineage>
        <taxon>Eukaryota</taxon>
        <taxon>Fungi</taxon>
        <taxon>Dikarya</taxon>
        <taxon>Basidiomycota</taxon>
        <taxon>Agaricomycotina</taxon>
        <taxon>Dacrymycetes</taxon>
        <taxon>Dacrymycetales</taxon>
        <taxon>Dacrymycetaceae</taxon>
        <taxon>Calocera</taxon>
    </lineage>
</organism>
<feature type="domain" description="F-box" evidence="1">
    <location>
        <begin position="1"/>
        <end position="46"/>
    </location>
</feature>
<evidence type="ECO:0000313" key="2">
    <source>
        <dbReference type="EMBL" id="KZO92440.1"/>
    </source>
</evidence>
<gene>
    <name evidence="2" type="ORF">CALVIDRAFT_557534</name>
</gene>
<dbReference type="AlphaFoldDB" id="A0A167IA18"/>
<dbReference type="PROSITE" id="PS50181">
    <property type="entry name" value="FBOX"/>
    <property type="match status" value="1"/>
</dbReference>
<evidence type="ECO:0000313" key="3">
    <source>
        <dbReference type="Proteomes" id="UP000076738"/>
    </source>
</evidence>
<dbReference type="SUPFAM" id="SSF52047">
    <property type="entry name" value="RNI-like"/>
    <property type="match status" value="1"/>
</dbReference>